<dbReference type="Gene3D" id="1.10.630.10">
    <property type="entry name" value="Cytochrome P450"/>
    <property type="match status" value="1"/>
</dbReference>
<comment type="caution">
    <text evidence="3">The sequence shown here is derived from an EMBL/GenBank/DDBJ whole genome shotgun (WGS) entry which is preliminary data.</text>
</comment>
<dbReference type="InterPro" id="IPR017972">
    <property type="entry name" value="Cyt_P450_CS"/>
</dbReference>
<dbReference type="PROSITE" id="PS00086">
    <property type="entry name" value="CYTOCHROME_P450"/>
    <property type="match status" value="1"/>
</dbReference>
<name>A0ABW1AFX7_9ACTN</name>
<accession>A0ABW1AFX7</accession>
<dbReference type="InterPro" id="IPR002397">
    <property type="entry name" value="Cyt_P450_B"/>
</dbReference>
<gene>
    <name evidence="3" type="ORF">ACFPZN_48025</name>
</gene>
<protein>
    <submittedName>
        <fullName evidence="3">Cytochrome P450</fullName>
    </submittedName>
</protein>
<feature type="compositionally biased region" description="Low complexity" evidence="2">
    <location>
        <begin position="1"/>
        <end position="13"/>
    </location>
</feature>
<reference evidence="4" key="1">
    <citation type="journal article" date="2019" name="Int. J. Syst. Evol. Microbiol.">
        <title>The Global Catalogue of Microorganisms (GCM) 10K type strain sequencing project: providing services to taxonomists for standard genome sequencing and annotation.</title>
        <authorList>
            <consortium name="The Broad Institute Genomics Platform"/>
            <consortium name="The Broad Institute Genome Sequencing Center for Infectious Disease"/>
            <person name="Wu L."/>
            <person name="Ma J."/>
        </authorList>
    </citation>
    <scope>NUCLEOTIDE SEQUENCE [LARGE SCALE GENOMIC DNA]</scope>
    <source>
        <strain evidence="4">KCTC 42087</strain>
    </source>
</reference>
<comment type="similarity">
    <text evidence="1">Belongs to the cytochrome P450 family.</text>
</comment>
<keyword evidence="4" id="KW-1185">Reference proteome</keyword>
<evidence type="ECO:0000313" key="4">
    <source>
        <dbReference type="Proteomes" id="UP001596074"/>
    </source>
</evidence>
<evidence type="ECO:0000313" key="3">
    <source>
        <dbReference type="EMBL" id="MFC5753417.1"/>
    </source>
</evidence>
<dbReference type="SUPFAM" id="SSF48264">
    <property type="entry name" value="Cytochrome P450"/>
    <property type="match status" value="1"/>
</dbReference>
<proteinExistence type="inferred from homology"/>
<evidence type="ECO:0000256" key="1">
    <source>
        <dbReference type="ARBA" id="ARBA00010617"/>
    </source>
</evidence>
<dbReference type="PANTHER" id="PTHR46696">
    <property type="entry name" value="P450, PUTATIVE (EUROFUNG)-RELATED"/>
    <property type="match status" value="1"/>
</dbReference>
<dbReference type="EMBL" id="JBHSON010000112">
    <property type="protein sequence ID" value="MFC5753417.1"/>
    <property type="molecule type" value="Genomic_DNA"/>
</dbReference>
<dbReference type="Proteomes" id="UP001596074">
    <property type="component" value="Unassembled WGS sequence"/>
</dbReference>
<feature type="region of interest" description="Disordered" evidence="2">
    <location>
        <begin position="1"/>
        <end position="27"/>
    </location>
</feature>
<dbReference type="InterPro" id="IPR036396">
    <property type="entry name" value="Cyt_P450_sf"/>
</dbReference>
<sequence>MTSESSSSSPSPAGGAGPARVPLYGDDFAEDPRRVYDELRRHGPAAPVELAPGVPATLVLGYDAALEVLRDPGTFPKDPSRWEKTVPEDCPLLAVMGSRPSCLFTDGEAHARLRSAVTDALGRIDDFALRLHVEETADELIDELAGEGEADLVGRYARPLPVRVFTRLFGCPPGIAERILRGLMGVMEVGASARDSALLVAEALADLVALKRERPGADLASWMLAHPARLDDDELALQIYTVIAAGTEPELNLIANGLLLLLTDDRFASGLSGGSLAVEDALDEVLWTDPPLANLGTTYPVREVDFAGVRLPADQPVLVSFAAANTDPSRAVAHRTGNRAHLAWSAGPHTCPAKRHARLIASVAIEKLLDRIPDMEPAVPAGELAWRPGPFHRALTALPVRFPPL</sequence>
<evidence type="ECO:0000256" key="2">
    <source>
        <dbReference type="SAM" id="MobiDB-lite"/>
    </source>
</evidence>
<dbReference type="RefSeq" id="WP_378290418.1">
    <property type="nucleotide sequence ID" value="NZ_JBHSON010000112.1"/>
</dbReference>
<dbReference type="PRINTS" id="PR00359">
    <property type="entry name" value="BP450"/>
</dbReference>
<dbReference type="PANTHER" id="PTHR46696:SF1">
    <property type="entry name" value="CYTOCHROME P450 YJIB-RELATED"/>
    <property type="match status" value="1"/>
</dbReference>
<organism evidence="3 4">
    <name type="scientific">Actinomadura rugatobispora</name>
    <dbReference type="NCBI Taxonomy" id="1994"/>
    <lineage>
        <taxon>Bacteria</taxon>
        <taxon>Bacillati</taxon>
        <taxon>Actinomycetota</taxon>
        <taxon>Actinomycetes</taxon>
        <taxon>Streptosporangiales</taxon>
        <taxon>Thermomonosporaceae</taxon>
        <taxon>Actinomadura</taxon>
    </lineage>
</organism>